<accession>A0A8U0A223</accession>
<dbReference type="SFLD" id="SFLDS00001">
    <property type="entry name" value="Enolase"/>
    <property type="match status" value="1"/>
</dbReference>
<feature type="binding site" evidence="4">
    <location>
        <position position="240"/>
    </location>
    <ligand>
        <name>Mg(2+)</name>
        <dbReference type="ChEBI" id="CHEBI:18420"/>
    </ligand>
</feature>
<dbReference type="GO" id="GO:0009063">
    <property type="term" value="P:amino acid catabolic process"/>
    <property type="evidence" value="ECO:0007669"/>
    <property type="project" value="InterPro"/>
</dbReference>
<dbReference type="Pfam" id="PF13378">
    <property type="entry name" value="MR_MLE_C"/>
    <property type="match status" value="1"/>
</dbReference>
<comment type="cofactor">
    <cofactor evidence="4">
        <name>a divalent metal cation</name>
        <dbReference type="ChEBI" id="CHEBI:60240"/>
    </cofactor>
</comment>
<keyword evidence="2 4" id="KW-0460">Magnesium</keyword>
<dbReference type="AlphaFoldDB" id="A0A8U0A223"/>
<dbReference type="InterPro" id="IPR010196">
    <property type="entry name" value="OSB_synthase_MenC1"/>
</dbReference>
<reference evidence="6" key="1">
    <citation type="submission" date="2022-04" db="EMBL/GenBank/DDBJ databases">
        <title>Halocatena sp. nov., isolated from a salt lake.</title>
        <authorList>
            <person name="Cui H.-L."/>
        </authorList>
    </citation>
    <scope>NUCLEOTIDE SEQUENCE</scope>
    <source>
        <strain evidence="6">AD-1</strain>
    </source>
</reference>
<feature type="active site" description="Proton donor" evidence="4">
    <location>
        <position position="160"/>
    </location>
</feature>
<evidence type="ECO:0000256" key="2">
    <source>
        <dbReference type="ARBA" id="ARBA00022842"/>
    </source>
</evidence>
<gene>
    <name evidence="4" type="primary">menC</name>
    <name evidence="6" type="ORF">MW046_11105</name>
</gene>
<feature type="binding site" evidence="4">
    <location>
        <position position="215"/>
    </location>
    <ligand>
        <name>Mg(2+)</name>
        <dbReference type="ChEBI" id="CHEBI:18420"/>
    </ligand>
</feature>
<dbReference type="GO" id="GO:0000287">
    <property type="term" value="F:magnesium ion binding"/>
    <property type="evidence" value="ECO:0007669"/>
    <property type="project" value="UniProtKB-UniRule"/>
</dbReference>
<comment type="function">
    <text evidence="4">Converts 2-succinyl-6-hydroxy-2,4-cyclohexadiene-1-carboxylate (SHCHC) to 2-succinylbenzoate (OSB).</text>
</comment>
<dbReference type="PROSITE" id="PS00909">
    <property type="entry name" value="MR_MLE_2"/>
    <property type="match status" value="1"/>
</dbReference>
<dbReference type="Proteomes" id="UP000831768">
    <property type="component" value="Chromosome"/>
</dbReference>
<dbReference type="InterPro" id="IPR018110">
    <property type="entry name" value="Mandel_Rmase/mucon_lact_enz_CS"/>
</dbReference>
<dbReference type="InterPro" id="IPR029017">
    <property type="entry name" value="Enolase-like_N"/>
</dbReference>
<feature type="domain" description="Mandelate racemase/muconate lactonizing enzyme C-terminal" evidence="5">
    <location>
        <begin position="139"/>
        <end position="236"/>
    </location>
</feature>
<name>A0A8U0A223_9EURY</name>
<evidence type="ECO:0000256" key="3">
    <source>
        <dbReference type="ARBA" id="ARBA00023239"/>
    </source>
</evidence>
<dbReference type="KEGG" id="haad:MW046_11105"/>
<organism evidence="6 7">
    <name type="scientific">Halocatena salina</name>
    <dbReference type="NCBI Taxonomy" id="2934340"/>
    <lineage>
        <taxon>Archaea</taxon>
        <taxon>Methanobacteriati</taxon>
        <taxon>Methanobacteriota</taxon>
        <taxon>Stenosarchaea group</taxon>
        <taxon>Halobacteria</taxon>
        <taxon>Halobacteriales</taxon>
        <taxon>Natronomonadaceae</taxon>
        <taxon>Halocatena</taxon>
    </lineage>
</organism>
<keyword evidence="1 4" id="KW-0479">Metal-binding</keyword>
<dbReference type="EC" id="4.2.1.113" evidence="4"/>
<dbReference type="HAMAP" id="MF_00470">
    <property type="entry name" value="MenC_1"/>
    <property type="match status" value="1"/>
</dbReference>
<feature type="binding site" evidence="4">
    <location>
        <position position="189"/>
    </location>
    <ligand>
        <name>Mg(2+)</name>
        <dbReference type="ChEBI" id="CHEBI:18420"/>
    </ligand>
</feature>
<dbReference type="InterPro" id="IPR041338">
    <property type="entry name" value="OSBS_N"/>
</dbReference>
<comment type="pathway">
    <text evidence="4">Quinol/quinone metabolism; menaquinone biosynthesis.</text>
</comment>
<dbReference type="Pfam" id="PF21508">
    <property type="entry name" value="MenC_N"/>
    <property type="match status" value="1"/>
</dbReference>
<protein>
    <recommendedName>
        <fullName evidence="4">o-succinylbenzoate synthase</fullName>
        <shortName evidence="4">OSB synthase</shortName>
        <shortName evidence="4">OSBS</shortName>
        <ecNumber evidence="4">4.2.1.113</ecNumber>
    </recommendedName>
    <alternativeName>
        <fullName evidence="4">4-(2'-carboxyphenyl)-4-oxybutyric acid synthase</fullName>
    </alternativeName>
    <alternativeName>
        <fullName evidence="4">o-succinylbenzoic acid synthase</fullName>
    </alternativeName>
</protein>
<dbReference type="SFLD" id="SFLDF00009">
    <property type="entry name" value="o-succinylbenzoate_synthase"/>
    <property type="match status" value="1"/>
</dbReference>
<sequence>MTCTVRFERFAVALSDPLTTASATITRREGFLVRIETETRCGIGEATPLDGWTESIEDCRAALERIEDGWTFETCPSSHAVDAAFGDVLRSAPAARHGLTLACLDLRAKRARQPLYRYLGGREHIDSVPVNATIGDGTVAETVTAAENAVDRGYSCLKCKVGARSVTEDVSRLRAVRSAVGPTVELRGDANGAWSRKQATTALEAFEDAGVSYVEQPLASTDIEGHAILRTETDIGVALDETVRTTSITRVLAARAADVLVIKPMVLGGVDRAHATARLARAVRADVTPVVTTTIDAAYARAGAIHVGAAIPNVAACGLATGELLDTDLACGPSVTRGQIAVPQTAGVGVRGETATGNSVGRSKATDA</sequence>
<keyword evidence="4" id="KW-0474">Menaquinone biosynthesis</keyword>
<dbReference type="SUPFAM" id="SSF51604">
    <property type="entry name" value="Enolase C-terminal domain-like"/>
    <property type="match status" value="1"/>
</dbReference>
<comment type="pathway">
    <text evidence="4">Quinol/quinone metabolism; 1,4-dihydroxy-2-naphthoate biosynthesis; 1,4-dihydroxy-2-naphthoate from chorismate: step 4/7.</text>
</comment>
<evidence type="ECO:0000313" key="6">
    <source>
        <dbReference type="EMBL" id="UPM42498.1"/>
    </source>
</evidence>
<evidence type="ECO:0000256" key="1">
    <source>
        <dbReference type="ARBA" id="ARBA00022723"/>
    </source>
</evidence>
<dbReference type="EMBL" id="CP096019">
    <property type="protein sequence ID" value="UPM42498.1"/>
    <property type="molecule type" value="Genomic_DNA"/>
</dbReference>
<dbReference type="RefSeq" id="WP_247993171.1">
    <property type="nucleotide sequence ID" value="NZ_CP096019.1"/>
</dbReference>
<dbReference type="InterPro" id="IPR036849">
    <property type="entry name" value="Enolase-like_C_sf"/>
</dbReference>
<proteinExistence type="inferred from homology"/>
<keyword evidence="3 4" id="KW-0456">Lyase</keyword>
<keyword evidence="7" id="KW-1185">Reference proteome</keyword>
<dbReference type="SUPFAM" id="SSF54826">
    <property type="entry name" value="Enolase N-terminal domain-like"/>
    <property type="match status" value="1"/>
</dbReference>
<dbReference type="Gene3D" id="3.20.20.120">
    <property type="entry name" value="Enolase-like C-terminal domain"/>
    <property type="match status" value="1"/>
</dbReference>
<dbReference type="InterPro" id="IPR013342">
    <property type="entry name" value="Mandelate_racemase_C"/>
</dbReference>
<evidence type="ECO:0000313" key="7">
    <source>
        <dbReference type="Proteomes" id="UP000831768"/>
    </source>
</evidence>
<dbReference type="PANTHER" id="PTHR48073:SF2">
    <property type="entry name" value="O-SUCCINYLBENZOATE SYNTHASE"/>
    <property type="match status" value="1"/>
</dbReference>
<dbReference type="Gene3D" id="3.30.390.10">
    <property type="entry name" value="Enolase-like, N-terminal domain"/>
    <property type="match status" value="1"/>
</dbReference>
<evidence type="ECO:0000259" key="5">
    <source>
        <dbReference type="SMART" id="SM00922"/>
    </source>
</evidence>
<dbReference type="SFLD" id="SFLDG00180">
    <property type="entry name" value="muconate_cycloisomerase"/>
    <property type="match status" value="1"/>
</dbReference>
<dbReference type="PANTHER" id="PTHR48073">
    <property type="entry name" value="O-SUCCINYLBENZOATE SYNTHASE-RELATED"/>
    <property type="match status" value="1"/>
</dbReference>
<comment type="catalytic activity">
    <reaction evidence="4">
        <text>(1R,6R)-6-hydroxy-2-succinyl-cyclohexa-2,4-diene-1-carboxylate = 2-succinylbenzoate + H2O</text>
        <dbReference type="Rhea" id="RHEA:10196"/>
        <dbReference type="ChEBI" id="CHEBI:15377"/>
        <dbReference type="ChEBI" id="CHEBI:18325"/>
        <dbReference type="ChEBI" id="CHEBI:58689"/>
        <dbReference type="EC" id="4.2.1.113"/>
    </reaction>
</comment>
<evidence type="ECO:0000256" key="4">
    <source>
        <dbReference type="HAMAP-Rule" id="MF_00470"/>
    </source>
</evidence>
<dbReference type="GO" id="GO:0009234">
    <property type="term" value="P:menaquinone biosynthetic process"/>
    <property type="evidence" value="ECO:0007669"/>
    <property type="project" value="UniProtKB-UniRule"/>
</dbReference>
<dbReference type="InterPro" id="IPR029065">
    <property type="entry name" value="Enolase_C-like"/>
</dbReference>
<dbReference type="SMART" id="SM00922">
    <property type="entry name" value="MR_MLE"/>
    <property type="match status" value="1"/>
</dbReference>
<feature type="active site" description="Proton acceptor" evidence="4">
    <location>
        <position position="263"/>
    </location>
</feature>
<dbReference type="GeneID" id="71928602"/>
<dbReference type="GO" id="GO:0043748">
    <property type="term" value="F:O-succinylbenzoate synthase activity"/>
    <property type="evidence" value="ECO:0007669"/>
    <property type="project" value="UniProtKB-EC"/>
</dbReference>
<comment type="similarity">
    <text evidence="4">Belongs to the mandelate racemase/muconate lactonizing enzyme family. MenC type 1 subfamily.</text>
</comment>